<feature type="region of interest" description="Disordered" evidence="1">
    <location>
        <begin position="1"/>
        <end position="60"/>
    </location>
</feature>
<feature type="compositionally biased region" description="Basic and acidic residues" evidence="1">
    <location>
        <begin position="1"/>
        <end position="27"/>
    </location>
</feature>
<dbReference type="AlphaFoldDB" id="A0A6A5UBS2"/>
<evidence type="ECO:0000313" key="2">
    <source>
        <dbReference type="EMBL" id="KAF1961770.1"/>
    </source>
</evidence>
<dbReference type="OrthoDB" id="3784000at2759"/>
<gene>
    <name evidence="2" type="ORF">CC80DRAFT_488187</name>
</gene>
<evidence type="ECO:0008006" key="4">
    <source>
        <dbReference type="Google" id="ProtNLM"/>
    </source>
</evidence>
<sequence>MKKIKDEEGKAEKEEKRAREEERRGEQTGDGPQDSDEIGTVPTATSPAQLQGVDDDRATSDEAHDWLPCHYFDFMVGTSTGGLIAVLLGRL</sequence>
<dbReference type="Gene3D" id="3.40.1090.10">
    <property type="entry name" value="Cytosolic phospholipase A2 catalytic domain"/>
    <property type="match status" value="1"/>
</dbReference>
<protein>
    <recommendedName>
        <fullName evidence="4">PNPLA domain-containing protein</fullName>
    </recommendedName>
</protein>
<name>A0A6A5UBS2_9PLEO</name>
<keyword evidence="3" id="KW-1185">Reference proteome</keyword>
<proteinExistence type="predicted"/>
<evidence type="ECO:0000256" key="1">
    <source>
        <dbReference type="SAM" id="MobiDB-lite"/>
    </source>
</evidence>
<dbReference type="InterPro" id="IPR016035">
    <property type="entry name" value="Acyl_Trfase/lysoPLipase"/>
</dbReference>
<dbReference type="SUPFAM" id="SSF52151">
    <property type="entry name" value="FabD/lysophospholipase-like"/>
    <property type="match status" value="1"/>
</dbReference>
<dbReference type="Proteomes" id="UP000800035">
    <property type="component" value="Unassembled WGS sequence"/>
</dbReference>
<dbReference type="EMBL" id="ML976980">
    <property type="protein sequence ID" value="KAF1961770.1"/>
    <property type="molecule type" value="Genomic_DNA"/>
</dbReference>
<organism evidence="2 3">
    <name type="scientific">Byssothecium circinans</name>
    <dbReference type="NCBI Taxonomy" id="147558"/>
    <lineage>
        <taxon>Eukaryota</taxon>
        <taxon>Fungi</taxon>
        <taxon>Dikarya</taxon>
        <taxon>Ascomycota</taxon>
        <taxon>Pezizomycotina</taxon>
        <taxon>Dothideomycetes</taxon>
        <taxon>Pleosporomycetidae</taxon>
        <taxon>Pleosporales</taxon>
        <taxon>Massarineae</taxon>
        <taxon>Massarinaceae</taxon>
        <taxon>Byssothecium</taxon>
    </lineage>
</organism>
<accession>A0A6A5UBS2</accession>
<evidence type="ECO:0000313" key="3">
    <source>
        <dbReference type="Proteomes" id="UP000800035"/>
    </source>
</evidence>
<reference evidence="2" key="1">
    <citation type="journal article" date="2020" name="Stud. Mycol.">
        <title>101 Dothideomycetes genomes: a test case for predicting lifestyles and emergence of pathogens.</title>
        <authorList>
            <person name="Haridas S."/>
            <person name="Albert R."/>
            <person name="Binder M."/>
            <person name="Bloem J."/>
            <person name="Labutti K."/>
            <person name="Salamov A."/>
            <person name="Andreopoulos B."/>
            <person name="Baker S."/>
            <person name="Barry K."/>
            <person name="Bills G."/>
            <person name="Bluhm B."/>
            <person name="Cannon C."/>
            <person name="Castanera R."/>
            <person name="Culley D."/>
            <person name="Daum C."/>
            <person name="Ezra D."/>
            <person name="Gonzalez J."/>
            <person name="Henrissat B."/>
            <person name="Kuo A."/>
            <person name="Liang C."/>
            <person name="Lipzen A."/>
            <person name="Lutzoni F."/>
            <person name="Magnuson J."/>
            <person name="Mondo S."/>
            <person name="Nolan M."/>
            <person name="Ohm R."/>
            <person name="Pangilinan J."/>
            <person name="Park H.-J."/>
            <person name="Ramirez L."/>
            <person name="Alfaro M."/>
            <person name="Sun H."/>
            <person name="Tritt A."/>
            <person name="Yoshinaga Y."/>
            <person name="Zwiers L.-H."/>
            <person name="Turgeon B."/>
            <person name="Goodwin S."/>
            <person name="Spatafora J."/>
            <person name="Crous P."/>
            <person name="Grigoriev I."/>
        </authorList>
    </citation>
    <scope>NUCLEOTIDE SEQUENCE</scope>
    <source>
        <strain evidence="2">CBS 675.92</strain>
    </source>
</reference>